<dbReference type="PANTHER" id="PTHR43133">
    <property type="entry name" value="RNA POLYMERASE ECF-TYPE SIGMA FACTO"/>
    <property type="match status" value="1"/>
</dbReference>
<dbReference type="STRING" id="1206085.SAMN05443575_3292"/>
<dbReference type="GO" id="GO:0006352">
    <property type="term" value="P:DNA-templated transcription initiation"/>
    <property type="evidence" value="ECO:0007669"/>
    <property type="project" value="InterPro"/>
</dbReference>
<protein>
    <submittedName>
        <fullName evidence="8">RNA polymerase sigma-70 factor, sigma-E family</fullName>
    </submittedName>
</protein>
<dbReference type="SUPFAM" id="SSF88659">
    <property type="entry name" value="Sigma3 and sigma4 domains of RNA polymerase sigma factors"/>
    <property type="match status" value="1"/>
</dbReference>
<evidence type="ECO:0000259" key="7">
    <source>
        <dbReference type="Pfam" id="PF08281"/>
    </source>
</evidence>
<feature type="domain" description="RNA polymerase sigma-70 region 2" evidence="6">
    <location>
        <begin position="15"/>
        <end position="78"/>
    </location>
</feature>
<dbReference type="GO" id="GO:0003677">
    <property type="term" value="F:DNA binding"/>
    <property type="evidence" value="ECO:0007669"/>
    <property type="project" value="UniProtKB-KW"/>
</dbReference>
<dbReference type="AlphaFoldDB" id="A0A1M5Q521"/>
<keyword evidence="9" id="KW-1185">Reference proteome</keyword>
<dbReference type="OrthoDB" id="3692620at2"/>
<dbReference type="InterPro" id="IPR013324">
    <property type="entry name" value="RNA_pol_sigma_r3/r4-like"/>
</dbReference>
<keyword evidence="3" id="KW-0731">Sigma factor</keyword>
<dbReference type="Gene3D" id="1.10.10.10">
    <property type="entry name" value="Winged helix-like DNA-binding domain superfamily/Winged helix DNA-binding domain"/>
    <property type="match status" value="1"/>
</dbReference>
<dbReference type="CDD" id="cd06171">
    <property type="entry name" value="Sigma70_r4"/>
    <property type="match status" value="1"/>
</dbReference>
<dbReference type="InterPro" id="IPR013325">
    <property type="entry name" value="RNA_pol_sigma_r2"/>
</dbReference>
<accession>A0A1M5Q521</accession>
<name>A0A1M5Q521_9ACTN</name>
<dbReference type="InterPro" id="IPR007627">
    <property type="entry name" value="RNA_pol_sigma70_r2"/>
</dbReference>
<dbReference type="Gene3D" id="1.10.1740.10">
    <property type="match status" value="1"/>
</dbReference>
<keyword evidence="4" id="KW-0238">DNA-binding</keyword>
<evidence type="ECO:0000313" key="9">
    <source>
        <dbReference type="Proteomes" id="UP000186132"/>
    </source>
</evidence>
<organism evidence="8 9">
    <name type="scientific">Jatrophihabitans endophyticus</name>
    <dbReference type="NCBI Taxonomy" id="1206085"/>
    <lineage>
        <taxon>Bacteria</taxon>
        <taxon>Bacillati</taxon>
        <taxon>Actinomycetota</taxon>
        <taxon>Actinomycetes</taxon>
        <taxon>Jatrophihabitantales</taxon>
        <taxon>Jatrophihabitantaceae</taxon>
        <taxon>Jatrophihabitans</taxon>
    </lineage>
</organism>
<keyword evidence="2" id="KW-0805">Transcription regulation</keyword>
<evidence type="ECO:0000256" key="1">
    <source>
        <dbReference type="ARBA" id="ARBA00010641"/>
    </source>
</evidence>
<dbReference type="EMBL" id="FQVU01000004">
    <property type="protein sequence ID" value="SHH08950.1"/>
    <property type="molecule type" value="Genomic_DNA"/>
</dbReference>
<dbReference type="InterPro" id="IPR014284">
    <property type="entry name" value="RNA_pol_sigma-70_dom"/>
</dbReference>
<gene>
    <name evidence="8" type="ORF">SAMN05443575_3292</name>
</gene>
<evidence type="ECO:0000259" key="6">
    <source>
        <dbReference type="Pfam" id="PF04542"/>
    </source>
</evidence>
<dbReference type="GO" id="GO:0016987">
    <property type="term" value="F:sigma factor activity"/>
    <property type="evidence" value="ECO:0007669"/>
    <property type="project" value="UniProtKB-KW"/>
</dbReference>
<dbReference type="InterPro" id="IPR036388">
    <property type="entry name" value="WH-like_DNA-bd_sf"/>
</dbReference>
<reference evidence="8 9" key="1">
    <citation type="submission" date="2016-11" db="EMBL/GenBank/DDBJ databases">
        <authorList>
            <person name="Jaros S."/>
            <person name="Januszkiewicz K."/>
            <person name="Wedrychowicz H."/>
        </authorList>
    </citation>
    <scope>NUCLEOTIDE SEQUENCE [LARGE SCALE GENOMIC DNA]</scope>
    <source>
        <strain evidence="8 9">DSM 45627</strain>
    </source>
</reference>
<dbReference type="Pfam" id="PF04542">
    <property type="entry name" value="Sigma70_r2"/>
    <property type="match status" value="1"/>
</dbReference>
<dbReference type="SUPFAM" id="SSF88946">
    <property type="entry name" value="Sigma2 domain of RNA polymerase sigma factors"/>
    <property type="match status" value="1"/>
</dbReference>
<evidence type="ECO:0000313" key="8">
    <source>
        <dbReference type="EMBL" id="SHH08950.1"/>
    </source>
</evidence>
<proteinExistence type="inferred from homology"/>
<dbReference type="InterPro" id="IPR013249">
    <property type="entry name" value="RNA_pol_sigma70_r4_t2"/>
</dbReference>
<dbReference type="RefSeq" id="WP_073391479.1">
    <property type="nucleotide sequence ID" value="NZ_FQVU01000004.1"/>
</dbReference>
<keyword evidence="5" id="KW-0804">Transcription</keyword>
<dbReference type="NCBIfam" id="TIGR02937">
    <property type="entry name" value="sigma70-ECF"/>
    <property type="match status" value="1"/>
</dbReference>
<evidence type="ECO:0000256" key="2">
    <source>
        <dbReference type="ARBA" id="ARBA00023015"/>
    </source>
</evidence>
<feature type="domain" description="RNA polymerase sigma factor 70 region 4 type 2" evidence="7">
    <location>
        <begin position="103"/>
        <end position="154"/>
    </location>
</feature>
<dbReference type="InterPro" id="IPR039425">
    <property type="entry name" value="RNA_pol_sigma-70-like"/>
</dbReference>
<evidence type="ECO:0000256" key="5">
    <source>
        <dbReference type="ARBA" id="ARBA00023163"/>
    </source>
</evidence>
<dbReference type="Pfam" id="PF08281">
    <property type="entry name" value="Sigma70_r4_2"/>
    <property type="match status" value="1"/>
</dbReference>
<dbReference type="PANTHER" id="PTHR43133:SF50">
    <property type="entry name" value="ECF RNA POLYMERASE SIGMA FACTOR SIGM"/>
    <property type="match status" value="1"/>
</dbReference>
<evidence type="ECO:0000256" key="4">
    <source>
        <dbReference type="ARBA" id="ARBA00023125"/>
    </source>
</evidence>
<evidence type="ECO:0000256" key="3">
    <source>
        <dbReference type="ARBA" id="ARBA00023082"/>
    </source>
</evidence>
<dbReference type="Proteomes" id="UP000186132">
    <property type="component" value="Unassembled WGS sequence"/>
</dbReference>
<sequence length="174" mass="19249">MTIGTTFEAYVGERRGALRRFAVVLCGDPVLAEDLVQDVLARVFERWAQVSAADSVHAYVRRMLVNEFLTWRRRTGRTRSYADLDAYLTPVADPADGRADALALVAELARLPRQQRAALVLRYYEDMPYAEIAEVLGSGENAARSNVSRALANLRIELAGDPPAGSPSRMEARP</sequence>
<comment type="similarity">
    <text evidence="1">Belongs to the sigma-70 factor family. ECF subfamily.</text>
</comment>